<comment type="caution">
    <text evidence="1">The sequence shown here is derived from an EMBL/GenBank/DDBJ whole genome shotgun (WGS) entry which is preliminary data.</text>
</comment>
<sequence length="191" mass="21586">MLVASHPYRLRTRVAFLHCVLDYLPLNLKSLVCVKPLLLSSHSLETLSSSLDLELLRLAQLSLSISLDLRRSLHHELSDTNSSQALSLSLYLQHISVLRQTHLEFSLFEVTVSRYIPTGLLFHLFHHKEEDYGQTAELTCFNVPYIKLRPSSVQILSSPNPSLPFLVEALSSQADTLKLRPSEVQTLPSSR</sequence>
<protein>
    <submittedName>
        <fullName evidence="1">Uncharacterized protein</fullName>
    </submittedName>
</protein>
<name>A0A8S9N8J9_BRACR</name>
<dbReference type="Proteomes" id="UP000712600">
    <property type="component" value="Unassembled WGS sequence"/>
</dbReference>
<evidence type="ECO:0000313" key="2">
    <source>
        <dbReference type="Proteomes" id="UP000712600"/>
    </source>
</evidence>
<organism evidence="1 2">
    <name type="scientific">Brassica cretica</name>
    <name type="common">Mustard</name>
    <dbReference type="NCBI Taxonomy" id="69181"/>
    <lineage>
        <taxon>Eukaryota</taxon>
        <taxon>Viridiplantae</taxon>
        <taxon>Streptophyta</taxon>
        <taxon>Embryophyta</taxon>
        <taxon>Tracheophyta</taxon>
        <taxon>Spermatophyta</taxon>
        <taxon>Magnoliopsida</taxon>
        <taxon>eudicotyledons</taxon>
        <taxon>Gunneridae</taxon>
        <taxon>Pentapetalae</taxon>
        <taxon>rosids</taxon>
        <taxon>malvids</taxon>
        <taxon>Brassicales</taxon>
        <taxon>Brassicaceae</taxon>
        <taxon>Brassiceae</taxon>
        <taxon>Brassica</taxon>
    </lineage>
</organism>
<gene>
    <name evidence="1" type="ORF">F2Q69_00055463</name>
</gene>
<evidence type="ECO:0000313" key="1">
    <source>
        <dbReference type="EMBL" id="KAF3488964.1"/>
    </source>
</evidence>
<dbReference type="AlphaFoldDB" id="A0A8S9N8J9"/>
<dbReference type="EMBL" id="QGKX02002183">
    <property type="protein sequence ID" value="KAF3488964.1"/>
    <property type="molecule type" value="Genomic_DNA"/>
</dbReference>
<accession>A0A8S9N8J9</accession>
<proteinExistence type="predicted"/>
<reference evidence="1" key="1">
    <citation type="submission" date="2019-12" db="EMBL/GenBank/DDBJ databases">
        <title>Genome sequencing and annotation of Brassica cretica.</title>
        <authorList>
            <person name="Studholme D.J."/>
            <person name="Sarris P."/>
        </authorList>
    </citation>
    <scope>NUCLEOTIDE SEQUENCE</scope>
    <source>
        <strain evidence="1">PFS-109/04</strain>
        <tissue evidence="1">Leaf</tissue>
    </source>
</reference>